<evidence type="ECO:0000256" key="3">
    <source>
        <dbReference type="SAM" id="SignalP"/>
    </source>
</evidence>
<dbReference type="Proteomes" id="UP000199159">
    <property type="component" value="Unassembled WGS sequence"/>
</dbReference>
<dbReference type="OrthoDB" id="9805821at2"/>
<dbReference type="InterPro" id="IPR013783">
    <property type="entry name" value="Ig-like_fold"/>
</dbReference>
<dbReference type="RefSeq" id="WP_090859926.1">
    <property type="nucleotide sequence ID" value="NZ_FNJU01000026.1"/>
</dbReference>
<organism evidence="5 6">
    <name type="scientific">Litchfieldia salsa</name>
    <dbReference type="NCBI Taxonomy" id="930152"/>
    <lineage>
        <taxon>Bacteria</taxon>
        <taxon>Bacillati</taxon>
        <taxon>Bacillota</taxon>
        <taxon>Bacilli</taxon>
        <taxon>Bacillales</taxon>
        <taxon>Bacillaceae</taxon>
        <taxon>Litchfieldia</taxon>
    </lineage>
</organism>
<dbReference type="SMART" id="SM01217">
    <property type="entry name" value="Fn3_like"/>
    <property type="match status" value="1"/>
</dbReference>
<dbReference type="GO" id="GO:0005975">
    <property type="term" value="P:carbohydrate metabolic process"/>
    <property type="evidence" value="ECO:0007669"/>
    <property type="project" value="InterPro"/>
</dbReference>
<keyword evidence="2" id="KW-0378">Hydrolase</keyword>
<dbReference type="SUPFAM" id="SSF51445">
    <property type="entry name" value="(Trans)glycosidases"/>
    <property type="match status" value="1"/>
</dbReference>
<dbReference type="Pfam" id="PF03422">
    <property type="entry name" value="CBM_6"/>
    <property type="match status" value="1"/>
</dbReference>
<dbReference type="GO" id="GO:0030246">
    <property type="term" value="F:carbohydrate binding"/>
    <property type="evidence" value="ECO:0007669"/>
    <property type="project" value="InterPro"/>
</dbReference>
<dbReference type="Pfam" id="PF00933">
    <property type="entry name" value="Glyco_hydro_3"/>
    <property type="match status" value="1"/>
</dbReference>
<accession>A0A1H0X2X0</accession>
<evidence type="ECO:0000259" key="4">
    <source>
        <dbReference type="SMART" id="SM01217"/>
    </source>
</evidence>
<dbReference type="InterPro" id="IPR008979">
    <property type="entry name" value="Galactose-bd-like_sf"/>
</dbReference>
<dbReference type="PROSITE" id="PS00018">
    <property type="entry name" value="EF_HAND_1"/>
    <property type="match status" value="1"/>
</dbReference>
<dbReference type="STRING" id="930152.SAMN05216565_1269"/>
<dbReference type="InterPro" id="IPR050288">
    <property type="entry name" value="Cellulose_deg_GH3"/>
</dbReference>
<dbReference type="Gene3D" id="3.40.50.1700">
    <property type="entry name" value="Glycoside hydrolase family 3 C-terminal domain"/>
    <property type="match status" value="2"/>
</dbReference>
<dbReference type="AlphaFoldDB" id="A0A1H0X2X0"/>
<evidence type="ECO:0000313" key="6">
    <source>
        <dbReference type="Proteomes" id="UP000199159"/>
    </source>
</evidence>
<dbReference type="EMBL" id="FNJU01000026">
    <property type="protein sequence ID" value="SDP97189.1"/>
    <property type="molecule type" value="Genomic_DNA"/>
</dbReference>
<dbReference type="InterPro" id="IPR005084">
    <property type="entry name" value="CBM6"/>
</dbReference>
<keyword evidence="6" id="KW-1185">Reference proteome</keyword>
<evidence type="ECO:0000256" key="1">
    <source>
        <dbReference type="ARBA" id="ARBA00005336"/>
    </source>
</evidence>
<dbReference type="Gene3D" id="3.20.20.300">
    <property type="entry name" value="Glycoside hydrolase, family 3, N-terminal domain"/>
    <property type="match status" value="1"/>
</dbReference>
<gene>
    <name evidence="5" type="ORF">SAMN05216565_1269</name>
</gene>
<dbReference type="InterPro" id="IPR036881">
    <property type="entry name" value="Glyco_hydro_3_C_sf"/>
</dbReference>
<dbReference type="PROSITE" id="PS51257">
    <property type="entry name" value="PROKAR_LIPOPROTEIN"/>
    <property type="match status" value="1"/>
</dbReference>
<dbReference type="Pfam" id="PF01915">
    <property type="entry name" value="Glyco_hydro_3_C"/>
    <property type="match status" value="1"/>
</dbReference>
<dbReference type="PANTHER" id="PTHR42715:SF10">
    <property type="entry name" value="BETA-GLUCOSIDASE"/>
    <property type="match status" value="1"/>
</dbReference>
<feature type="domain" description="Fibronectin type III-like" evidence="4">
    <location>
        <begin position="884"/>
        <end position="956"/>
    </location>
</feature>
<feature type="signal peptide" evidence="3">
    <location>
        <begin position="1"/>
        <end position="34"/>
    </location>
</feature>
<dbReference type="SUPFAM" id="SSF49785">
    <property type="entry name" value="Galactose-binding domain-like"/>
    <property type="match status" value="1"/>
</dbReference>
<evidence type="ECO:0000256" key="2">
    <source>
        <dbReference type="ARBA" id="ARBA00022801"/>
    </source>
</evidence>
<reference evidence="6" key="1">
    <citation type="submission" date="2016-10" db="EMBL/GenBank/DDBJ databases">
        <authorList>
            <person name="Varghese N."/>
            <person name="Submissions S."/>
        </authorList>
    </citation>
    <scope>NUCLEOTIDE SEQUENCE [LARGE SCALE GENOMIC DNA]</scope>
    <source>
        <strain evidence="6">IBRC-M10078</strain>
    </source>
</reference>
<dbReference type="GO" id="GO:0004553">
    <property type="term" value="F:hydrolase activity, hydrolyzing O-glycosyl compounds"/>
    <property type="evidence" value="ECO:0007669"/>
    <property type="project" value="InterPro"/>
</dbReference>
<keyword evidence="3" id="KW-0732">Signal</keyword>
<dbReference type="InterPro" id="IPR018247">
    <property type="entry name" value="EF_Hand_1_Ca_BS"/>
</dbReference>
<dbReference type="Gene3D" id="2.60.40.10">
    <property type="entry name" value="Immunoglobulins"/>
    <property type="match status" value="1"/>
</dbReference>
<sequence length="1128" mass="123284">MVKRSFRQSSRRTFSLFMSLVILLSCLGQGIAFAESTTDYVPERGEDGRPIFSGKPEHLTPFVNYIMDNDMSVEDLIYFSNGRQTYRDAEGNIIRTRTVKAGYSLPVYLDGKDHVQGVYTDFPSFIGLGNSWNKDLANQVGTVIGNEKRGSVPVEDSSLALMWSAIGDIRNNPLSGRYDEGFSEDPVMASKLATSMGSGISGVNLSDGSTDNDFYLKTGIQSKHFAVYNAQWFRKNTSNNVGVRALHEYQLPTFLRQIENGSIAGFMTSYGRTNGVPNSISPNIKIAREVSPYSVSLITDYGSVTDLVTGLGNGYDSSYVPDNAHLSALLANIASTWGNSRFDGSPGNPDKAQSVDGINRGLFNVDEAKLKEAVRPILELYVRLGYFNERDENGLPIDYPYNDLISNPVNAGDAKNQEIALQAARESIVLLKNNGTLPLAENKNVAVLGQFAEYRNKTLYSAGTPTVPGSNLTIADAISKKLGDDQVEVRSGGKLVAWKSNATGKYLTADLGTTNGILKAGGEHVAETDETYSYNVGTGEYISKNEVFEVYDWGQDAYSFTSLANGKYLMRNTKDATIELNGNRPTTLLPFNPYVNAVFSYENVGEDKSIRQGGFKGSFQGGFETSFLTDGNYIAVSGDSVTANTNVESFKNLTDKGSVTFKEVVLQEPGDVATELATTNDYAVIVIGAPAQINTSEGVDRARLDMGEDQLELATKAAAEFKAQGKQTVVVISSSFPVAMEQIHNDSNIDSILFAPYGGQFDGKALAEVLFGEVVPSGHLQSTWYKDISSFPGISEYSLPEGDKISSLDQIDQRFTVDMTNADPAESKLTYQYTDAEVTYPFGYGLSYTTFDYSNIQVPNRVNADGTFEVKVDISNTGSIGASEVIQFYVTNNTSEYGSNVPKKQLVAFGKEYIPANETKTVTITVNPEDFAIWDVNRQEKIVETGNYTLMVGQSSADIKLSKSLTVTGKTLGTLDLSKPANVWDHAFHNNNLVYREVSKERTTTYAGQYYAVMSTGSDSWVGIPKVDLSNVKEIKLMVASDNPTSTIEIRKDSPTGERLAKLKFKETGESTYTVPSNDGSGATLNEMAYVEVTKPLKKSKGTSNLYLVFDNKDIRVDTIQLIEKKSK</sequence>
<dbReference type="InterPro" id="IPR002772">
    <property type="entry name" value="Glyco_hydro_3_C"/>
</dbReference>
<dbReference type="CDD" id="cd04084">
    <property type="entry name" value="CBM6_xylanase-like"/>
    <property type="match status" value="1"/>
</dbReference>
<dbReference type="InterPro" id="IPR026891">
    <property type="entry name" value="Fn3-like"/>
</dbReference>
<proteinExistence type="inferred from homology"/>
<comment type="similarity">
    <text evidence="1">Belongs to the glycosyl hydrolase 3 family.</text>
</comment>
<dbReference type="InterPro" id="IPR036962">
    <property type="entry name" value="Glyco_hydro_3_N_sf"/>
</dbReference>
<dbReference type="Pfam" id="PF14310">
    <property type="entry name" value="Fn3-like"/>
    <property type="match status" value="1"/>
</dbReference>
<protein>
    <submittedName>
        <fullName evidence="5">Beta-glucosidase</fullName>
    </submittedName>
</protein>
<name>A0A1H0X2X0_9BACI</name>
<dbReference type="SUPFAM" id="SSF52279">
    <property type="entry name" value="Beta-D-glucan exohydrolase, C-terminal domain"/>
    <property type="match status" value="1"/>
</dbReference>
<dbReference type="Gene3D" id="2.60.120.260">
    <property type="entry name" value="Galactose-binding domain-like"/>
    <property type="match status" value="1"/>
</dbReference>
<feature type="chain" id="PRO_5011742105" evidence="3">
    <location>
        <begin position="35"/>
        <end position="1128"/>
    </location>
</feature>
<dbReference type="PANTHER" id="PTHR42715">
    <property type="entry name" value="BETA-GLUCOSIDASE"/>
    <property type="match status" value="1"/>
</dbReference>
<dbReference type="InterPro" id="IPR017853">
    <property type="entry name" value="GH"/>
</dbReference>
<evidence type="ECO:0000313" key="5">
    <source>
        <dbReference type="EMBL" id="SDP97189.1"/>
    </source>
</evidence>
<dbReference type="InterPro" id="IPR001764">
    <property type="entry name" value="Glyco_hydro_3_N"/>
</dbReference>